<dbReference type="CDD" id="cd11030">
    <property type="entry name" value="CYP105-like"/>
    <property type="match status" value="1"/>
</dbReference>
<gene>
    <name evidence="8" type="ORF">Pflav_013100</name>
</gene>
<dbReference type="GO" id="GO:0016705">
    <property type="term" value="F:oxidoreductase activity, acting on paired donors, with incorporation or reduction of molecular oxygen"/>
    <property type="evidence" value="ECO:0007669"/>
    <property type="project" value="InterPro"/>
</dbReference>
<dbReference type="SUPFAM" id="SSF48264">
    <property type="entry name" value="Cytochrome P450"/>
    <property type="match status" value="1"/>
</dbReference>
<reference evidence="8 9" key="2">
    <citation type="submission" date="2020-03" db="EMBL/GenBank/DDBJ databases">
        <authorList>
            <person name="Ichikawa N."/>
            <person name="Kimura A."/>
            <person name="Kitahashi Y."/>
            <person name="Uohara A."/>
        </authorList>
    </citation>
    <scope>NUCLEOTIDE SEQUENCE [LARGE SCALE GENOMIC DNA]</scope>
    <source>
        <strain evidence="8 9">NBRC 107702</strain>
    </source>
</reference>
<dbReference type="GO" id="GO:0005506">
    <property type="term" value="F:iron ion binding"/>
    <property type="evidence" value="ECO:0007669"/>
    <property type="project" value="InterPro"/>
</dbReference>
<dbReference type="Proteomes" id="UP000502508">
    <property type="component" value="Chromosome"/>
</dbReference>
<reference evidence="8 9" key="1">
    <citation type="submission" date="2020-03" db="EMBL/GenBank/DDBJ databases">
        <title>Whole genome shotgun sequence of Phytohabitans flavus NBRC 107702.</title>
        <authorList>
            <person name="Komaki H."/>
            <person name="Tamura T."/>
        </authorList>
    </citation>
    <scope>NUCLEOTIDE SEQUENCE [LARGE SCALE GENOMIC DNA]</scope>
    <source>
        <strain evidence="8 9">NBRC 107702</strain>
    </source>
</reference>
<dbReference type="EMBL" id="AP022870">
    <property type="protein sequence ID" value="BCB74900.1"/>
    <property type="molecule type" value="Genomic_DNA"/>
</dbReference>
<dbReference type="Gene3D" id="1.10.630.10">
    <property type="entry name" value="Cytochrome P450"/>
    <property type="match status" value="1"/>
</dbReference>
<dbReference type="GO" id="GO:0017000">
    <property type="term" value="P:antibiotic biosynthetic process"/>
    <property type="evidence" value="ECO:0007669"/>
    <property type="project" value="UniProtKB-ARBA"/>
</dbReference>
<name>A0A6F8XM56_9ACTN</name>
<evidence type="ECO:0000313" key="9">
    <source>
        <dbReference type="Proteomes" id="UP000502508"/>
    </source>
</evidence>
<dbReference type="InterPro" id="IPR001128">
    <property type="entry name" value="Cyt_P450"/>
</dbReference>
<dbReference type="PANTHER" id="PTHR46696">
    <property type="entry name" value="P450, PUTATIVE (EUROFUNG)-RELATED"/>
    <property type="match status" value="1"/>
</dbReference>
<evidence type="ECO:0000256" key="5">
    <source>
        <dbReference type="ARBA" id="ARBA00023004"/>
    </source>
</evidence>
<keyword evidence="2 7" id="KW-0349">Heme</keyword>
<evidence type="ECO:0000256" key="4">
    <source>
        <dbReference type="ARBA" id="ARBA00023002"/>
    </source>
</evidence>
<dbReference type="PROSITE" id="PS00086">
    <property type="entry name" value="CYTOCHROME_P450"/>
    <property type="match status" value="1"/>
</dbReference>
<dbReference type="PRINTS" id="PR00385">
    <property type="entry name" value="P450"/>
</dbReference>
<evidence type="ECO:0000256" key="7">
    <source>
        <dbReference type="RuleBase" id="RU000461"/>
    </source>
</evidence>
<dbReference type="InterPro" id="IPR017972">
    <property type="entry name" value="Cyt_P450_CS"/>
</dbReference>
<dbReference type="GO" id="GO:0020037">
    <property type="term" value="F:heme binding"/>
    <property type="evidence" value="ECO:0007669"/>
    <property type="project" value="InterPro"/>
</dbReference>
<dbReference type="PRINTS" id="PR00359">
    <property type="entry name" value="BP450"/>
</dbReference>
<dbReference type="Pfam" id="PF00067">
    <property type="entry name" value="p450"/>
    <property type="match status" value="1"/>
</dbReference>
<organism evidence="8 9">
    <name type="scientific">Phytohabitans flavus</name>
    <dbReference type="NCBI Taxonomy" id="1076124"/>
    <lineage>
        <taxon>Bacteria</taxon>
        <taxon>Bacillati</taxon>
        <taxon>Actinomycetota</taxon>
        <taxon>Actinomycetes</taxon>
        <taxon>Micromonosporales</taxon>
        <taxon>Micromonosporaceae</taxon>
    </lineage>
</organism>
<dbReference type="PANTHER" id="PTHR46696:SF1">
    <property type="entry name" value="CYTOCHROME P450 YJIB-RELATED"/>
    <property type="match status" value="1"/>
</dbReference>
<dbReference type="GO" id="GO:0004497">
    <property type="term" value="F:monooxygenase activity"/>
    <property type="evidence" value="ECO:0007669"/>
    <property type="project" value="UniProtKB-KW"/>
</dbReference>
<keyword evidence="3 7" id="KW-0479">Metal-binding</keyword>
<proteinExistence type="inferred from homology"/>
<keyword evidence="4 7" id="KW-0560">Oxidoreductase</keyword>
<dbReference type="InterPro" id="IPR002397">
    <property type="entry name" value="Cyt_P450_B"/>
</dbReference>
<dbReference type="FunFam" id="1.10.630.10:FF:000018">
    <property type="entry name" value="Cytochrome P450 monooxygenase"/>
    <property type="match status" value="1"/>
</dbReference>
<evidence type="ECO:0000256" key="1">
    <source>
        <dbReference type="ARBA" id="ARBA00010617"/>
    </source>
</evidence>
<evidence type="ECO:0000256" key="2">
    <source>
        <dbReference type="ARBA" id="ARBA00022617"/>
    </source>
</evidence>
<dbReference type="KEGG" id="pfla:Pflav_013100"/>
<comment type="similarity">
    <text evidence="1 7">Belongs to the cytochrome P450 family.</text>
</comment>
<dbReference type="InterPro" id="IPR036396">
    <property type="entry name" value="Cyt_P450_sf"/>
</dbReference>
<dbReference type="RefSeq" id="WP_173034433.1">
    <property type="nucleotide sequence ID" value="NZ_JBHTHL010000001.1"/>
</dbReference>
<keyword evidence="6 7" id="KW-0503">Monooxygenase</keyword>
<dbReference type="AlphaFoldDB" id="A0A6F8XM56"/>
<sequence length="415" mass="45897">MTESTVAGATEEQSLAFPMARGCPMHPPSEYAMLRADRPVSKVTLPTGQAAWLVTRHEEVRQLLIDPRLSSDRTAPGFPLMLPVPPGALRQLNLSLISMDPPEHPAHRRMLIPEFTMKRMQVLRERIQQIVDERVDALLAAPRPADLVAELAMPVPSLVISELLGIPYLDRGFFQPLAMRIVSRDNSPQVRAAAGMELATYLHELVATKEKDPTDDLLGRLILKNREDAVMSREDITNLARLLLIAGHITTTDMISLGTLVLLENQDQLALIRENPDLVGEAVEEALRYFGIADMSRAVLEDVEIGGVVMRKGEGVICAAVAANWDGEVYANPERFDIRRGARHHLGFGHGAHRCLGDNLARLELEIVFKTLFSRIPSLRLAAPVEELPFKADATLYGVYSVPVTWDPDPRAMGS</sequence>
<keyword evidence="9" id="KW-1185">Reference proteome</keyword>
<evidence type="ECO:0000313" key="8">
    <source>
        <dbReference type="EMBL" id="BCB74900.1"/>
    </source>
</evidence>
<accession>A0A6F8XM56</accession>
<protein>
    <submittedName>
        <fullName evidence="8">Cytochrome P450</fullName>
    </submittedName>
</protein>
<evidence type="ECO:0000256" key="3">
    <source>
        <dbReference type="ARBA" id="ARBA00022723"/>
    </source>
</evidence>
<evidence type="ECO:0000256" key="6">
    <source>
        <dbReference type="ARBA" id="ARBA00023033"/>
    </source>
</evidence>
<keyword evidence="5 7" id="KW-0408">Iron</keyword>